<dbReference type="AlphaFoldDB" id="A0A5J9TH51"/>
<dbReference type="GO" id="GO:0005634">
    <property type="term" value="C:nucleus"/>
    <property type="evidence" value="ECO:0007669"/>
    <property type="project" value="UniProtKB-SubCell"/>
</dbReference>
<evidence type="ECO:0000256" key="1">
    <source>
        <dbReference type="ARBA" id="ARBA00001961"/>
    </source>
</evidence>
<dbReference type="InterPro" id="IPR005123">
    <property type="entry name" value="Oxoglu/Fe-dep_dioxygenase_dom"/>
</dbReference>
<keyword evidence="8 12" id="KW-0560">Oxidoreductase</keyword>
<evidence type="ECO:0000256" key="8">
    <source>
        <dbReference type="ARBA" id="ARBA00023002"/>
    </source>
</evidence>
<evidence type="ECO:0000256" key="5">
    <source>
        <dbReference type="ARBA" id="ARBA00022490"/>
    </source>
</evidence>
<evidence type="ECO:0000256" key="2">
    <source>
        <dbReference type="ARBA" id="ARBA00004123"/>
    </source>
</evidence>
<evidence type="ECO:0000313" key="16">
    <source>
        <dbReference type="Proteomes" id="UP000324897"/>
    </source>
</evidence>
<keyword evidence="9 12" id="KW-0408">Iron</keyword>
<dbReference type="Pfam" id="PF03171">
    <property type="entry name" value="2OG-FeII_Oxy"/>
    <property type="match status" value="1"/>
</dbReference>
<evidence type="ECO:0000256" key="4">
    <source>
        <dbReference type="ARBA" id="ARBA00008056"/>
    </source>
</evidence>
<name>A0A5J9TH51_9POAL</name>
<proteinExistence type="inferred from homology"/>
<dbReference type="InterPro" id="IPR026992">
    <property type="entry name" value="DIOX_N"/>
</dbReference>
<dbReference type="EMBL" id="RWGY01000039">
    <property type="protein sequence ID" value="TVU10622.1"/>
    <property type="molecule type" value="Genomic_DNA"/>
</dbReference>
<dbReference type="GO" id="GO:0005737">
    <property type="term" value="C:cytoplasm"/>
    <property type="evidence" value="ECO:0007669"/>
    <property type="project" value="UniProtKB-SubCell"/>
</dbReference>
<dbReference type="Pfam" id="PF14226">
    <property type="entry name" value="DIOX_N"/>
    <property type="match status" value="1"/>
</dbReference>
<dbReference type="PRINTS" id="PR00682">
    <property type="entry name" value="IPNSYNTHASE"/>
</dbReference>
<sequence>MAILDVPRTPPPPPPPSHAADEDHHGYRLHRRGKDHGDRDQKAAAAADDDDVLNKGVRHLCERTAGGGGVTTLPARYVLPPSQRPAPTGGISTAAACRLPVVDLARLRTTAAADDRAAALAELDAACREYGFFQVVNHGVDDAGAGVLDVARRFFDLPFAERHRWMSSDIRAPVRYGTSFNQLNDGVLCWRDFLKLVCDDIDDDGVVGAWPHDPADLREVVSAYARDSQRLFRELMEAALDALLGSNTTSAAAMLQGCAAGSQMLIANCFPACPEPELTLGMPPHSDYGLLTVLLQDQVRGLEVRDSAGRWLLVDPLPGALLVNVGDHLEIFSNGRYRSVLHRVRVNADRLRISVASLHSLPPETVVAPAPELVDGGENPRRYMDTDFAAFLSYIASAEGSHKSFLDSRRIPHPQ</sequence>
<evidence type="ECO:0000256" key="10">
    <source>
        <dbReference type="ARBA" id="ARBA00023242"/>
    </source>
</evidence>
<dbReference type="GO" id="GO:0046872">
    <property type="term" value="F:metal ion binding"/>
    <property type="evidence" value="ECO:0007669"/>
    <property type="project" value="UniProtKB-KW"/>
</dbReference>
<dbReference type="PROSITE" id="PS51471">
    <property type="entry name" value="FE2OG_OXY"/>
    <property type="match status" value="1"/>
</dbReference>
<dbReference type="FunFam" id="2.60.120.330:FF:000015">
    <property type="entry name" value="Protein DMR6-LIKE OXYGENASE 1"/>
    <property type="match status" value="1"/>
</dbReference>
<organism evidence="15 16">
    <name type="scientific">Eragrostis curvula</name>
    <name type="common">weeping love grass</name>
    <dbReference type="NCBI Taxonomy" id="38414"/>
    <lineage>
        <taxon>Eukaryota</taxon>
        <taxon>Viridiplantae</taxon>
        <taxon>Streptophyta</taxon>
        <taxon>Embryophyta</taxon>
        <taxon>Tracheophyta</taxon>
        <taxon>Spermatophyta</taxon>
        <taxon>Magnoliopsida</taxon>
        <taxon>Liliopsida</taxon>
        <taxon>Poales</taxon>
        <taxon>Poaceae</taxon>
        <taxon>PACMAD clade</taxon>
        <taxon>Chloridoideae</taxon>
        <taxon>Eragrostideae</taxon>
        <taxon>Eragrostidinae</taxon>
        <taxon>Eragrostis</taxon>
    </lineage>
</organism>
<evidence type="ECO:0000259" key="14">
    <source>
        <dbReference type="PROSITE" id="PS51471"/>
    </source>
</evidence>
<keyword evidence="5" id="KW-0963">Cytoplasm</keyword>
<evidence type="ECO:0000256" key="9">
    <source>
        <dbReference type="ARBA" id="ARBA00023004"/>
    </source>
</evidence>
<keyword evidence="10" id="KW-0539">Nucleus</keyword>
<comment type="cofactor">
    <cofactor evidence="1">
        <name>L-ascorbate</name>
        <dbReference type="ChEBI" id="CHEBI:38290"/>
    </cofactor>
</comment>
<dbReference type="Proteomes" id="UP000324897">
    <property type="component" value="Chromosome 3"/>
</dbReference>
<comment type="similarity">
    <text evidence="4 12">Belongs to the iron/ascorbate-dependent oxidoreductase family.</text>
</comment>
<dbReference type="InterPro" id="IPR050295">
    <property type="entry name" value="Plant_2OG-oxidoreductases"/>
</dbReference>
<evidence type="ECO:0000313" key="15">
    <source>
        <dbReference type="EMBL" id="TVU10622.1"/>
    </source>
</evidence>
<evidence type="ECO:0000256" key="6">
    <source>
        <dbReference type="ARBA" id="ARBA00022723"/>
    </source>
</evidence>
<comment type="subcellular location">
    <subcellularLocation>
        <location evidence="3">Cytoplasm</location>
    </subcellularLocation>
    <subcellularLocation>
        <location evidence="2">Nucleus</location>
    </subcellularLocation>
</comment>
<keyword evidence="7" id="KW-0223">Dioxygenase</keyword>
<dbReference type="Gene3D" id="2.60.120.330">
    <property type="entry name" value="B-lactam Antibiotic, Isopenicillin N Synthase, Chain"/>
    <property type="match status" value="1"/>
</dbReference>
<accession>A0A5J9TH51</accession>
<dbReference type="OrthoDB" id="288590at2759"/>
<comment type="function">
    <text evidence="11">Involved in the regulation of shoot development and salicylic acid (SA) homeostasis.</text>
</comment>
<reference evidence="15 16" key="1">
    <citation type="journal article" date="2019" name="Sci. Rep.">
        <title>A high-quality genome of Eragrostis curvula grass provides insights into Poaceae evolution and supports new strategies to enhance forage quality.</title>
        <authorList>
            <person name="Carballo J."/>
            <person name="Santos B.A.C.M."/>
            <person name="Zappacosta D."/>
            <person name="Garbus I."/>
            <person name="Selva J.P."/>
            <person name="Gallo C.A."/>
            <person name="Diaz A."/>
            <person name="Albertini E."/>
            <person name="Caccamo M."/>
            <person name="Echenique V."/>
        </authorList>
    </citation>
    <scope>NUCLEOTIDE SEQUENCE [LARGE SCALE GENOMIC DNA]</scope>
    <source>
        <strain evidence="16">cv. Victoria</strain>
        <tissue evidence="15">Leaf</tissue>
    </source>
</reference>
<dbReference type="SUPFAM" id="SSF51197">
    <property type="entry name" value="Clavaminate synthase-like"/>
    <property type="match status" value="1"/>
</dbReference>
<evidence type="ECO:0000256" key="7">
    <source>
        <dbReference type="ARBA" id="ARBA00022964"/>
    </source>
</evidence>
<keyword evidence="16" id="KW-1185">Reference proteome</keyword>
<feature type="region of interest" description="Disordered" evidence="13">
    <location>
        <begin position="1"/>
        <end position="49"/>
    </location>
</feature>
<comment type="caution">
    <text evidence="15">The sequence shown here is derived from an EMBL/GenBank/DDBJ whole genome shotgun (WGS) entry which is preliminary data.</text>
</comment>
<dbReference type="PANTHER" id="PTHR47991">
    <property type="entry name" value="OXOGLUTARATE/IRON-DEPENDENT DIOXYGENASE"/>
    <property type="match status" value="1"/>
</dbReference>
<feature type="compositionally biased region" description="Pro residues" evidence="13">
    <location>
        <begin position="8"/>
        <end position="17"/>
    </location>
</feature>
<dbReference type="Gramene" id="TVU10622">
    <property type="protein sequence ID" value="TVU10622"/>
    <property type="gene ID" value="EJB05_44166"/>
</dbReference>
<feature type="non-terminal residue" evidence="15">
    <location>
        <position position="1"/>
    </location>
</feature>
<dbReference type="InterPro" id="IPR044861">
    <property type="entry name" value="IPNS-like_FE2OG_OXY"/>
</dbReference>
<gene>
    <name evidence="15" type="ORF">EJB05_44166</name>
</gene>
<keyword evidence="6 12" id="KW-0479">Metal-binding</keyword>
<evidence type="ECO:0000256" key="12">
    <source>
        <dbReference type="RuleBase" id="RU003682"/>
    </source>
</evidence>
<dbReference type="GO" id="GO:0051213">
    <property type="term" value="F:dioxygenase activity"/>
    <property type="evidence" value="ECO:0007669"/>
    <property type="project" value="UniProtKB-KW"/>
</dbReference>
<evidence type="ECO:0000256" key="13">
    <source>
        <dbReference type="SAM" id="MobiDB-lite"/>
    </source>
</evidence>
<protein>
    <recommendedName>
        <fullName evidence="14">Fe2OG dioxygenase domain-containing protein</fullName>
    </recommendedName>
</protein>
<evidence type="ECO:0000256" key="11">
    <source>
        <dbReference type="ARBA" id="ARBA00059922"/>
    </source>
</evidence>
<dbReference type="InterPro" id="IPR027443">
    <property type="entry name" value="IPNS-like_sf"/>
</dbReference>
<feature type="domain" description="Fe2OG dioxygenase" evidence="14">
    <location>
        <begin position="261"/>
        <end position="361"/>
    </location>
</feature>
<evidence type="ECO:0000256" key="3">
    <source>
        <dbReference type="ARBA" id="ARBA00004496"/>
    </source>
</evidence>